<proteinExistence type="predicted"/>
<name>A0A239A904_9BACT</name>
<protein>
    <submittedName>
        <fullName evidence="1">Uncharacterized protein</fullName>
    </submittedName>
</protein>
<keyword evidence="2" id="KW-1185">Reference proteome</keyword>
<evidence type="ECO:0000313" key="1">
    <source>
        <dbReference type="EMBL" id="SNR91544.1"/>
    </source>
</evidence>
<dbReference type="RefSeq" id="WP_089333875.1">
    <property type="nucleotide sequence ID" value="NZ_FZNS01000011.1"/>
</dbReference>
<sequence>MFTLFGRVAKAKSLGDLLEQERRLYSLLRETTNAAIHRADSRIVDYHCHYAHNWGNAAAKQELERDYTRLSKIRGAMRRHIAAAKRH</sequence>
<accession>A0A239A904</accession>
<reference evidence="2" key="1">
    <citation type="submission" date="2017-06" db="EMBL/GenBank/DDBJ databases">
        <authorList>
            <person name="Varghese N."/>
            <person name="Submissions S."/>
        </authorList>
    </citation>
    <scope>NUCLEOTIDE SEQUENCE [LARGE SCALE GENOMIC DNA]</scope>
    <source>
        <strain evidence="2">DSM 28041</strain>
    </source>
</reference>
<gene>
    <name evidence="1" type="ORF">SAMN06269173_11138</name>
</gene>
<organism evidence="1 2">
    <name type="scientific">Hymenobacter mucosus</name>
    <dbReference type="NCBI Taxonomy" id="1411120"/>
    <lineage>
        <taxon>Bacteria</taxon>
        <taxon>Pseudomonadati</taxon>
        <taxon>Bacteroidota</taxon>
        <taxon>Cytophagia</taxon>
        <taxon>Cytophagales</taxon>
        <taxon>Hymenobacteraceae</taxon>
        <taxon>Hymenobacter</taxon>
    </lineage>
</organism>
<evidence type="ECO:0000313" key="2">
    <source>
        <dbReference type="Proteomes" id="UP000198310"/>
    </source>
</evidence>
<dbReference type="Proteomes" id="UP000198310">
    <property type="component" value="Unassembled WGS sequence"/>
</dbReference>
<dbReference type="EMBL" id="FZNS01000011">
    <property type="protein sequence ID" value="SNR91544.1"/>
    <property type="molecule type" value="Genomic_DNA"/>
</dbReference>
<dbReference type="AlphaFoldDB" id="A0A239A904"/>